<dbReference type="EMBL" id="CAIJDP010000060">
    <property type="protein sequence ID" value="CAD0002919.1"/>
    <property type="molecule type" value="Genomic_DNA"/>
</dbReference>
<evidence type="ECO:0000313" key="2">
    <source>
        <dbReference type="EMBL" id="CAD0002919.1"/>
    </source>
</evidence>
<keyword evidence="3" id="KW-1185">Reference proteome</keyword>
<dbReference type="Proteomes" id="UP000530060">
    <property type="component" value="Unassembled WGS sequence"/>
</dbReference>
<proteinExistence type="predicted"/>
<comment type="caution">
    <text evidence="2">The sequence shown here is derived from an EMBL/GenBank/DDBJ whole genome shotgun (WGS) entry which is preliminary data.</text>
</comment>
<keyword evidence="1" id="KW-0812">Transmembrane</keyword>
<keyword evidence="1" id="KW-0472">Membrane</keyword>
<organism evidence="2 3">
    <name type="scientific">Flavobacterium salmonis</name>
    <dbReference type="NCBI Taxonomy" id="2654844"/>
    <lineage>
        <taxon>Bacteria</taxon>
        <taxon>Pseudomonadati</taxon>
        <taxon>Bacteroidota</taxon>
        <taxon>Flavobacteriia</taxon>
        <taxon>Flavobacteriales</taxon>
        <taxon>Flavobacteriaceae</taxon>
        <taxon>Flavobacterium</taxon>
    </lineage>
</organism>
<evidence type="ECO:0000256" key="1">
    <source>
        <dbReference type="SAM" id="Phobius"/>
    </source>
</evidence>
<evidence type="ECO:0000313" key="3">
    <source>
        <dbReference type="Proteomes" id="UP000530060"/>
    </source>
</evidence>
<keyword evidence="1" id="KW-1133">Transmembrane helix</keyword>
<reference evidence="2 3" key="1">
    <citation type="submission" date="2020-06" db="EMBL/GenBank/DDBJ databases">
        <authorList>
            <person name="Criscuolo A."/>
        </authorList>
    </citation>
    <scope>NUCLEOTIDE SEQUENCE [LARGE SCALE GENOMIC DNA]</scope>
    <source>
        <strain evidence="3">CIP 111411</strain>
    </source>
</reference>
<feature type="transmembrane region" description="Helical" evidence="1">
    <location>
        <begin position="6"/>
        <end position="24"/>
    </location>
</feature>
<accession>A0A6V6YUF8</accession>
<gene>
    <name evidence="2" type="ORF">FLAT13_01465</name>
</gene>
<dbReference type="RefSeq" id="WP_262891020.1">
    <property type="nucleotide sequence ID" value="NZ_CAIJDP010000060.1"/>
</dbReference>
<name>A0A6V6YUF8_9FLAO</name>
<dbReference type="AlphaFoldDB" id="A0A6V6YUF8"/>
<sequence length="42" mass="4789">MKKYSTIISLALVIALVLTLGFLLKKNRFVYNYGDTYYGVPT</sequence>
<protein>
    <submittedName>
        <fullName evidence="2">Uncharacterized protein</fullName>
    </submittedName>
</protein>